<keyword evidence="1" id="KW-0732">Signal</keyword>
<feature type="chain" id="PRO_5041467326" description="SUEL-type lectin domain-containing protein" evidence="1">
    <location>
        <begin position="27"/>
        <end position="80"/>
    </location>
</feature>
<dbReference type="Proteomes" id="UP001172155">
    <property type="component" value="Unassembled WGS sequence"/>
</dbReference>
<comment type="caution">
    <text evidence="2">The sequence shown here is derived from an EMBL/GenBank/DDBJ whole genome shotgun (WGS) entry which is preliminary data.</text>
</comment>
<keyword evidence="3" id="KW-1185">Reference proteome</keyword>
<dbReference type="AlphaFoldDB" id="A0AA40F233"/>
<evidence type="ECO:0000313" key="3">
    <source>
        <dbReference type="Proteomes" id="UP001172155"/>
    </source>
</evidence>
<organism evidence="2 3">
    <name type="scientific">Schizothecium vesticola</name>
    <dbReference type="NCBI Taxonomy" id="314040"/>
    <lineage>
        <taxon>Eukaryota</taxon>
        <taxon>Fungi</taxon>
        <taxon>Dikarya</taxon>
        <taxon>Ascomycota</taxon>
        <taxon>Pezizomycotina</taxon>
        <taxon>Sordariomycetes</taxon>
        <taxon>Sordariomycetidae</taxon>
        <taxon>Sordariales</taxon>
        <taxon>Schizotheciaceae</taxon>
        <taxon>Schizothecium</taxon>
    </lineage>
</organism>
<sequence length="80" mass="8875">MARRCQSHRGLLFSIQAFVSLVGLGALPGTNEDLHGCRGRSECTARVYVLPTSNTPKVNSIPIVYLERRCRVAESCKKKK</sequence>
<evidence type="ECO:0000313" key="2">
    <source>
        <dbReference type="EMBL" id="KAK0749794.1"/>
    </source>
</evidence>
<feature type="signal peptide" evidence="1">
    <location>
        <begin position="1"/>
        <end position="26"/>
    </location>
</feature>
<evidence type="ECO:0008006" key="4">
    <source>
        <dbReference type="Google" id="ProtNLM"/>
    </source>
</evidence>
<gene>
    <name evidence="2" type="ORF">B0T18DRAFT_407587</name>
</gene>
<accession>A0AA40F233</accession>
<protein>
    <recommendedName>
        <fullName evidence="4">SUEL-type lectin domain-containing protein</fullName>
    </recommendedName>
</protein>
<evidence type="ECO:0000256" key="1">
    <source>
        <dbReference type="SAM" id="SignalP"/>
    </source>
</evidence>
<reference evidence="2" key="1">
    <citation type="submission" date="2023-06" db="EMBL/GenBank/DDBJ databases">
        <title>Genome-scale phylogeny and comparative genomics of the fungal order Sordariales.</title>
        <authorList>
            <consortium name="Lawrence Berkeley National Laboratory"/>
            <person name="Hensen N."/>
            <person name="Bonometti L."/>
            <person name="Westerberg I."/>
            <person name="Brannstrom I.O."/>
            <person name="Guillou S."/>
            <person name="Cros-Aarteil S."/>
            <person name="Calhoun S."/>
            <person name="Haridas S."/>
            <person name="Kuo A."/>
            <person name="Mondo S."/>
            <person name="Pangilinan J."/>
            <person name="Riley R."/>
            <person name="LaButti K."/>
            <person name="Andreopoulos B."/>
            <person name="Lipzen A."/>
            <person name="Chen C."/>
            <person name="Yanf M."/>
            <person name="Daum C."/>
            <person name="Ng V."/>
            <person name="Clum A."/>
            <person name="Steindorff A."/>
            <person name="Ohm R."/>
            <person name="Martin F."/>
            <person name="Silar P."/>
            <person name="Natvig D."/>
            <person name="Lalanne C."/>
            <person name="Gautier V."/>
            <person name="Ament-velasquez S.L."/>
            <person name="Kruys A."/>
            <person name="Hutchinson M.I."/>
            <person name="Powell A.J."/>
            <person name="Barry K."/>
            <person name="Miller A.N."/>
            <person name="Grigoriev I.V."/>
            <person name="Debuchy R."/>
            <person name="Gladieux P."/>
            <person name="Thoren M.H."/>
            <person name="Johannesson H."/>
        </authorList>
    </citation>
    <scope>NUCLEOTIDE SEQUENCE</scope>
    <source>
        <strain evidence="2">SMH3187-1</strain>
    </source>
</reference>
<name>A0AA40F233_9PEZI</name>
<proteinExistence type="predicted"/>
<dbReference type="EMBL" id="JAUKUD010000003">
    <property type="protein sequence ID" value="KAK0749794.1"/>
    <property type="molecule type" value="Genomic_DNA"/>
</dbReference>